<name>A0A2H0VEK7_9BACT</name>
<evidence type="ECO:0000256" key="1">
    <source>
        <dbReference type="SAM" id="MobiDB-lite"/>
    </source>
</evidence>
<reference evidence="3" key="1">
    <citation type="submission" date="2017-09" db="EMBL/GenBank/DDBJ databases">
        <title>Depth-based differentiation of microbial function through sediment-hosted aquifers and enrichment of novel symbionts in the deep terrestrial subsurface.</title>
        <authorList>
            <person name="Probst A.J."/>
            <person name="Ladd B."/>
            <person name="Jarett J.K."/>
            <person name="Geller-Mcgrath D.E."/>
            <person name="Sieber C.M.K."/>
            <person name="Emerson J.B."/>
            <person name="Anantharaman K."/>
            <person name="Thomas B.C."/>
            <person name="Malmstrom R."/>
            <person name="Stieglmeier M."/>
            <person name="Klingl A."/>
            <person name="Woyke T."/>
            <person name="Ryan C.M."/>
            <person name="Banfield J.F."/>
        </authorList>
    </citation>
    <scope>NUCLEOTIDE SEQUENCE [LARGE SCALE GENOMIC DNA]</scope>
</reference>
<organism evidence="2 3">
    <name type="scientific">Candidatus Doudnabacteria bacterium CG10_big_fil_rev_8_21_14_0_10_41_10</name>
    <dbReference type="NCBI Taxonomy" id="1974551"/>
    <lineage>
        <taxon>Bacteria</taxon>
        <taxon>Candidatus Doudnaibacteriota</taxon>
    </lineage>
</organism>
<dbReference type="EMBL" id="PFAJ01000062">
    <property type="protein sequence ID" value="PIR96779.1"/>
    <property type="molecule type" value="Genomic_DNA"/>
</dbReference>
<protein>
    <recommendedName>
        <fullName evidence="4">30S ribosomal protein S21</fullName>
    </recommendedName>
</protein>
<evidence type="ECO:0000313" key="3">
    <source>
        <dbReference type="Proteomes" id="UP000230557"/>
    </source>
</evidence>
<feature type="compositionally biased region" description="Basic and acidic residues" evidence="1">
    <location>
        <begin position="30"/>
        <end position="45"/>
    </location>
</feature>
<feature type="region of interest" description="Disordered" evidence="1">
    <location>
        <begin position="29"/>
        <end position="63"/>
    </location>
</feature>
<accession>A0A2H0VEK7</accession>
<dbReference type="Proteomes" id="UP000230557">
    <property type="component" value="Unassembled WGS sequence"/>
</dbReference>
<comment type="caution">
    <text evidence="2">The sequence shown here is derived from an EMBL/GenBank/DDBJ whole genome shotgun (WGS) entry which is preliminary data.</text>
</comment>
<evidence type="ECO:0000313" key="2">
    <source>
        <dbReference type="EMBL" id="PIR96779.1"/>
    </source>
</evidence>
<proteinExistence type="predicted"/>
<evidence type="ECO:0008006" key="4">
    <source>
        <dbReference type="Google" id="ProtNLM"/>
    </source>
</evidence>
<dbReference type="AlphaFoldDB" id="A0A2H0VEK7"/>
<sequence>MQSQVLRRARKMRFHAKNESKNIRRTKAVKRAEMREERQELERQGKISYNNFGPMNQRGRGRR</sequence>
<gene>
    <name evidence="2" type="ORF">COT91_04740</name>
</gene>